<dbReference type="AlphaFoldDB" id="A0A7N0U8R1"/>
<dbReference type="GO" id="GO:0005643">
    <property type="term" value="C:nuclear pore"/>
    <property type="evidence" value="ECO:0007669"/>
    <property type="project" value="InterPro"/>
</dbReference>
<feature type="region of interest" description="Disordered" evidence="1">
    <location>
        <begin position="328"/>
        <end position="406"/>
    </location>
</feature>
<name>A0A7N0U8R1_KALFE</name>
<dbReference type="EnsemblPlants" id="Kaladp0057s0041.1.v1.1">
    <property type="protein sequence ID" value="Kaladp0057s0041.1.v1.1"/>
    <property type="gene ID" value="Kaladp0057s0041.v1.1"/>
</dbReference>
<feature type="compositionally biased region" description="Polar residues" evidence="1">
    <location>
        <begin position="207"/>
        <end position="230"/>
    </location>
</feature>
<accession>A0A7N0U8R1</accession>
<proteinExistence type="predicted"/>
<feature type="compositionally biased region" description="Acidic residues" evidence="1">
    <location>
        <begin position="189"/>
        <end position="204"/>
    </location>
</feature>
<dbReference type="InterPro" id="IPR019448">
    <property type="entry name" value="NT-C2"/>
</dbReference>
<dbReference type="PANTHER" id="PTHR31344:SF13">
    <property type="entry name" value="EEIG1_EHBP1 PROTEIN AMINO-TERMINAL DOMAIN PROTEIN"/>
    <property type="match status" value="1"/>
</dbReference>
<evidence type="ECO:0000256" key="1">
    <source>
        <dbReference type="SAM" id="MobiDB-lite"/>
    </source>
</evidence>
<feature type="compositionally biased region" description="Low complexity" evidence="1">
    <location>
        <begin position="389"/>
        <end position="401"/>
    </location>
</feature>
<feature type="compositionally biased region" description="Basic and acidic residues" evidence="1">
    <location>
        <begin position="328"/>
        <end position="338"/>
    </location>
</feature>
<dbReference type="PANTHER" id="PTHR31344">
    <property type="entry name" value="NUCLEAR PORE COMPLEX PROTEIN NUP205"/>
    <property type="match status" value="1"/>
</dbReference>
<organism evidence="3 4">
    <name type="scientific">Kalanchoe fedtschenkoi</name>
    <name type="common">Lavender scallops</name>
    <name type="synonym">South American air plant</name>
    <dbReference type="NCBI Taxonomy" id="63787"/>
    <lineage>
        <taxon>Eukaryota</taxon>
        <taxon>Viridiplantae</taxon>
        <taxon>Streptophyta</taxon>
        <taxon>Embryophyta</taxon>
        <taxon>Tracheophyta</taxon>
        <taxon>Spermatophyta</taxon>
        <taxon>Magnoliopsida</taxon>
        <taxon>eudicotyledons</taxon>
        <taxon>Gunneridae</taxon>
        <taxon>Pentapetalae</taxon>
        <taxon>Saxifragales</taxon>
        <taxon>Crassulaceae</taxon>
        <taxon>Kalanchoe</taxon>
    </lineage>
</organism>
<evidence type="ECO:0000313" key="3">
    <source>
        <dbReference type="EnsemblPlants" id="Kaladp0057s0041.1.v1.1"/>
    </source>
</evidence>
<feature type="compositionally biased region" description="Basic and acidic residues" evidence="1">
    <location>
        <begin position="255"/>
        <end position="269"/>
    </location>
</feature>
<dbReference type="Proteomes" id="UP000594263">
    <property type="component" value="Unplaced"/>
</dbReference>
<sequence length="909" mass="100113">MVLGLRSKSRSSATVQVEFLVHVEDIKPWPPSKSLRSVKSVLLEWINGDQNFGSYASDVGDGIVEINGSFKLSTVLFTEGKSKKRDKYPNNFLEFGLFEPKKDNVAKSQLLGSTAINLSEYAFVKELVGISCPLHLHKSSRSAVQPILYITIQPVFAAADNSGSSSRTSFSKDVPLEREGSQSVTEIMSNDDEVDIASFTDEDDTSSHSSRMTLSASEASLRSGQRSEQNLPELVRGSDKASDGETNAYSKSRPGKPEVSKKSDTEGDARQTIFGSNTGRVVVVETAASSNVILHGGSIHDNNASTQVDEDDRAEYNNGQEMLAFERRKHSETQREKQFPSSNIPPRYNRGTSSVHRTTPSQKLKHMKSVQFPFNSAWSSGAPGGSQIPETSSKSPSSSTSEEFESRINVLEEELKEAAVIEIGLYSVAAEHGSSTSKVHAPARRLSRFYIHTWKKGSASQRASAARAIVSGFVLVSKACGNDVARLTFWLSNSILLRAIVCRHVAPPASYGKAYTKHNNTGLASNERNPWAWLPPSKPSTTADDWEDPKAFNYALEKFEAWIFSRIVESVWWQSFTPNMQTAAAKSSNSRKNNGLKHGLGDQAQGNFSIDLWKKAFKDAWERLCPIRAGGHECGCLPLMAKKVMEQLVERLDVAMLNAILRESADEMPTDPISDPISDSKVLPIPAGKSSFGAGAQLKNAIGSWSRWLSDLFDMDDFQPSGDDTIEPDTHQRLENEKPFKAFRLLNELSDLMMLPAEMLTERSTRKEVCPTFGTPLIKIVAYNFVPDEFNPDPMPDSVFETLDSEDSQEIISSCETLRSFPVGAVRLLYTPPTPISLAKFIGGLTNKNPSKSGSSVLKKSYTSDDETEELDSPAAIASIMGDSPVPRSEGGRKVLRYKLLREIWNENK</sequence>
<dbReference type="Gramene" id="Kaladp0057s0041.1.v1.1">
    <property type="protein sequence ID" value="Kaladp0057s0041.1.v1.1"/>
    <property type="gene ID" value="Kaladp0057s0041.v1.1"/>
</dbReference>
<feature type="compositionally biased region" description="Polar residues" evidence="1">
    <location>
        <begin position="161"/>
        <end position="171"/>
    </location>
</feature>
<dbReference type="OMA" id="ISWRSNT"/>
<evidence type="ECO:0000259" key="2">
    <source>
        <dbReference type="PROSITE" id="PS51840"/>
    </source>
</evidence>
<dbReference type="InterPro" id="IPR021827">
    <property type="entry name" value="Nup186/Nup192/Nup205"/>
</dbReference>
<protein>
    <recommendedName>
        <fullName evidence="2">C2 NT-type domain-containing protein</fullName>
    </recommendedName>
</protein>
<dbReference type="Pfam" id="PF10358">
    <property type="entry name" value="NT-C2"/>
    <property type="match status" value="1"/>
</dbReference>
<reference evidence="3" key="1">
    <citation type="submission" date="2021-01" db="UniProtKB">
        <authorList>
            <consortium name="EnsemblPlants"/>
        </authorList>
    </citation>
    <scope>IDENTIFICATION</scope>
</reference>
<dbReference type="PROSITE" id="PS51840">
    <property type="entry name" value="C2_NT"/>
    <property type="match status" value="1"/>
</dbReference>
<feature type="compositionally biased region" description="Polar residues" evidence="1">
    <location>
        <begin position="339"/>
        <end position="362"/>
    </location>
</feature>
<evidence type="ECO:0000313" key="4">
    <source>
        <dbReference type="Proteomes" id="UP000594263"/>
    </source>
</evidence>
<feature type="region of interest" description="Disordered" evidence="1">
    <location>
        <begin position="160"/>
        <end position="273"/>
    </location>
</feature>
<feature type="region of interest" description="Disordered" evidence="1">
    <location>
        <begin position="851"/>
        <end position="891"/>
    </location>
</feature>
<keyword evidence="4" id="KW-1185">Reference proteome</keyword>
<feature type="domain" description="C2 NT-type" evidence="2">
    <location>
        <begin position="7"/>
        <end position="156"/>
    </location>
</feature>